<dbReference type="GO" id="GO:0016579">
    <property type="term" value="P:protein deubiquitination"/>
    <property type="evidence" value="ECO:0007669"/>
    <property type="project" value="InterPro"/>
</dbReference>
<dbReference type="EC" id="3.4.19.12" evidence="3"/>
<comment type="similarity">
    <text evidence="2">Belongs to the peptidase C19 family.</text>
</comment>
<dbReference type="RefSeq" id="XP_034422079.1">
    <property type="nucleotide sequence ID" value="XM_034565376.1"/>
</dbReference>
<evidence type="ECO:0000256" key="3">
    <source>
        <dbReference type="ARBA" id="ARBA00012759"/>
    </source>
</evidence>
<dbReference type="Gene3D" id="3.90.70.10">
    <property type="entry name" value="Cysteine proteinases"/>
    <property type="match status" value="2"/>
</dbReference>
<gene>
    <name evidence="11" type="ORF">PBANKA_1028000</name>
</gene>
<feature type="coiled-coil region" evidence="8">
    <location>
        <begin position="42"/>
        <end position="69"/>
    </location>
</feature>
<evidence type="ECO:0000256" key="9">
    <source>
        <dbReference type="SAM" id="MobiDB-lite"/>
    </source>
</evidence>
<keyword evidence="7" id="KW-0788">Thiol protease</keyword>
<keyword evidence="6 11" id="KW-0378">Hydrolase</keyword>
<keyword evidence="12" id="KW-1185">Reference proteome</keyword>
<proteinExistence type="inferred from homology"/>
<dbReference type="InterPro" id="IPR038765">
    <property type="entry name" value="Papain-like_cys_pep_sf"/>
</dbReference>
<sequence length="1217" mass="146021">MMNVRKRQIHVSIVNKYVDFYEENNGNSIERNALNIKKNIDGKSYENKIDKYMKKKKKKKKKIKVKKKNIYININNTEKENNNEINSSVNWSTNNSCSCLIKEDLNTTYYNKIESSKIKKNENILLNNNDNIGYSDKENEKKVCKVKYKNKTKLFFYLIKKYPKVLFSRRSLSYYYKLVGKYNKGILDTKKYKNERIKLRNLLYKINLRNATKRETSSEETQGLNNKTRNREINILDKLYVRNEFINTNRCKQKVKKIKEETEFRNDYEYISNHRYTSINNKDNTIHDDFISKIDAKQMRIDNNSDEYYIEEKLRKYKNFQKKKKKKKEMLNKEEIFQRCDTNSLPTNYDENKKCEMMDKIVNPLLKRDENAGVQWDFRNSKGKKLKKAIKKIEKKYIINTKRAKSGEIIFPAKYSKNDEIKNMGNKNRDENNSEEIKKKKEPVHIPMDRYNNSNSCMYNETNYKLNAQNNKKNDNIKIEKRDDILDNIFHPSQDMLNYKTFERIKDNYYDENDEKYVRGKYIARLEEKEMNKKNIKTKKKSHNIDGENPKIHMNRDEYILKKKKKKKSSRKRSGNESDNIKTKEYLILKEIKMKQDSQKIRLNLDASCFASKGAGLYNYGQNICFFNSIIQTIVRIPYICKDLLNRLHSLNCEKKKKKEFCFYCIFEHFGYNIISKKNVIKNTLIPYIKKYICNSYNIGYQEDVHEYLRYFLCSLEKSSFFSSIYIQKMFTGVTKNVTICMNCNNVSLKYEQYYELSLDISSVNNLEEALKNFLSNEMLIGDNGYYCEKCRKKKKATKQCVINKLPRVLTIQIKRFFMNSKFNIVKNRKHISYPLCLDMKYYVNNYYLFKNSINDDVIHLYEKMMSNNKSNKNNKSNDNNFFNDNKSKIGRNDYINQNKLKEENYNNVKNEINTNNFSNFEKNENNNDSIQDKYEKYNNKDLNVLREIENIFIQLKNEIYIKLQNRHPPISSLKNLVIEKRKEIKKELNKIKYFKFYKGAILKISKDINTLYYCIKNSSEKNKKINLKTLVFKYRLDYYERKQKERENNKHEINFLNKKNSNNSEGFSNTNNYEKDKFLENKGEKNLNNNKFYQNNNHFYYELTGLIKHIGSGTDYGHYIALTKSNNNIYLQCDDNNISYVNKKDILNCAKNAYVFVYTCTHPQFIDFYNAYVDVLEKKKFDINLPVFEKRVEFRERITMPKKKFISRSLCYAIRG</sequence>
<evidence type="ECO:0000256" key="2">
    <source>
        <dbReference type="ARBA" id="ARBA00009085"/>
    </source>
</evidence>
<evidence type="ECO:0000256" key="6">
    <source>
        <dbReference type="ARBA" id="ARBA00022801"/>
    </source>
</evidence>
<dbReference type="InterPro" id="IPR028889">
    <property type="entry name" value="USP"/>
</dbReference>
<evidence type="ECO:0000256" key="7">
    <source>
        <dbReference type="ARBA" id="ARBA00022807"/>
    </source>
</evidence>
<evidence type="ECO:0000256" key="4">
    <source>
        <dbReference type="ARBA" id="ARBA00022670"/>
    </source>
</evidence>
<dbReference type="PANTHER" id="PTHR24006:SF758">
    <property type="entry name" value="UBIQUITIN CARBOXYL-TERMINAL HYDROLASE 36"/>
    <property type="match status" value="1"/>
</dbReference>
<dbReference type="PANTHER" id="PTHR24006">
    <property type="entry name" value="UBIQUITIN CARBOXYL-TERMINAL HYDROLASE"/>
    <property type="match status" value="1"/>
</dbReference>
<dbReference type="CDD" id="cd02257">
    <property type="entry name" value="Peptidase_C19"/>
    <property type="match status" value="1"/>
</dbReference>
<accession>A0A509AL60</accession>
<protein>
    <recommendedName>
        <fullName evidence="3">ubiquitinyl hydrolase 1</fullName>
        <ecNumber evidence="3">3.4.19.12</ecNumber>
    </recommendedName>
</protein>
<feature type="region of interest" description="Disordered" evidence="9">
    <location>
        <begin position="1051"/>
        <end position="1071"/>
    </location>
</feature>
<feature type="compositionally biased region" description="Polar residues" evidence="9">
    <location>
        <begin position="1058"/>
        <end position="1071"/>
    </location>
</feature>
<keyword evidence="5" id="KW-0833">Ubl conjugation pathway</keyword>
<dbReference type="KEGG" id="pbe:PBANKA_1028000"/>
<evidence type="ECO:0000256" key="5">
    <source>
        <dbReference type="ARBA" id="ARBA00022786"/>
    </source>
</evidence>
<dbReference type="GO" id="GO:0005634">
    <property type="term" value="C:nucleus"/>
    <property type="evidence" value="ECO:0007669"/>
    <property type="project" value="TreeGrafter"/>
</dbReference>
<dbReference type="PROSITE" id="PS50235">
    <property type="entry name" value="USP_3"/>
    <property type="match status" value="1"/>
</dbReference>
<evidence type="ECO:0000313" key="12">
    <source>
        <dbReference type="Proteomes" id="UP000074855"/>
    </source>
</evidence>
<reference evidence="11 12" key="1">
    <citation type="journal article" date="2014" name="BMC Biol.">
        <title>A comprehensive evaluation of rodent malaria parasite genomes and gene expression.</title>
        <authorList>
            <person name="Otto T.D."/>
            <person name="Bohme U."/>
            <person name="Jackson A.P."/>
            <person name="Hunt M."/>
            <person name="Franke-Fayard B."/>
            <person name="Hoeijmakers W.A."/>
            <person name="Religa A.A."/>
            <person name="Robertson L."/>
            <person name="Sanders M."/>
            <person name="Ogun S.A."/>
            <person name="Cunningham D."/>
            <person name="Erhart A."/>
            <person name="Billker O."/>
            <person name="Khan S.M."/>
            <person name="Stunnenberg H.G."/>
            <person name="Langhorne J."/>
            <person name="Holder A.A."/>
            <person name="Waters A.P."/>
            <person name="Newbold C.I."/>
            <person name="Pain A."/>
            <person name="Berriman M."/>
            <person name="Janse C.J."/>
        </authorList>
    </citation>
    <scope>NUCLEOTIDE SEQUENCE</scope>
    <source>
        <strain evidence="11 12">ANKA</strain>
    </source>
</reference>
<dbReference type="InterPro" id="IPR050164">
    <property type="entry name" value="Peptidase_C19"/>
</dbReference>
<dbReference type="FunCoup" id="A0A509AL60">
    <property type="interactions" value="39"/>
</dbReference>
<keyword evidence="8" id="KW-0175">Coiled coil</keyword>
<dbReference type="InterPro" id="IPR001394">
    <property type="entry name" value="Peptidase_C19_UCH"/>
</dbReference>
<dbReference type="InParanoid" id="A0A509AL60"/>
<evidence type="ECO:0000256" key="8">
    <source>
        <dbReference type="SAM" id="Coils"/>
    </source>
</evidence>
<evidence type="ECO:0000256" key="1">
    <source>
        <dbReference type="ARBA" id="ARBA00000707"/>
    </source>
</evidence>
<dbReference type="InterPro" id="IPR018200">
    <property type="entry name" value="USP_CS"/>
</dbReference>
<dbReference type="Proteomes" id="UP000074855">
    <property type="component" value="Chromosome 10"/>
</dbReference>
<dbReference type="GO" id="GO:0004843">
    <property type="term" value="F:cysteine-type deubiquitinase activity"/>
    <property type="evidence" value="ECO:0007669"/>
    <property type="project" value="UniProtKB-EC"/>
</dbReference>
<dbReference type="GO" id="GO:0006508">
    <property type="term" value="P:proteolysis"/>
    <property type="evidence" value="ECO:0007669"/>
    <property type="project" value="UniProtKB-KW"/>
</dbReference>
<dbReference type="GeneID" id="55150215"/>
<evidence type="ECO:0000259" key="10">
    <source>
        <dbReference type="PROSITE" id="PS50235"/>
    </source>
</evidence>
<comment type="catalytic activity">
    <reaction evidence="1">
        <text>Thiol-dependent hydrolysis of ester, thioester, amide, peptide and isopeptide bonds formed by the C-terminal Gly of ubiquitin (a 76-residue protein attached to proteins as an intracellular targeting signal).</text>
        <dbReference type="EC" id="3.4.19.12"/>
    </reaction>
</comment>
<name>A0A509AL60_PLABA</name>
<dbReference type="PROSITE" id="PS00973">
    <property type="entry name" value="USP_2"/>
    <property type="match status" value="1"/>
</dbReference>
<organism evidence="11 12">
    <name type="scientific">Plasmodium berghei (strain Anka)</name>
    <dbReference type="NCBI Taxonomy" id="5823"/>
    <lineage>
        <taxon>Eukaryota</taxon>
        <taxon>Sar</taxon>
        <taxon>Alveolata</taxon>
        <taxon>Apicomplexa</taxon>
        <taxon>Aconoidasida</taxon>
        <taxon>Haemosporida</taxon>
        <taxon>Plasmodiidae</taxon>
        <taxon>Plasmodium</taxon>
        <taxon>Plasmodium (Vinckeia)</taxon>
    </lineage>
</organism>
<dbReference type="SUPFAM" id="SSF54001">
    <property type="entry name" value="Cysteine proteinases"/>
    <property type="match status" value="1"/>
</dbReference>
<dbReference type="GO" id="GO:0005829">
    <property type="term" value="C:cytosol"/>
    <property type="evidence" value="ECO:0007669"/>
    <property type="project" value="TreeGrafter"/>
</dbReference>
<feature type="domain" description="USP" evidence="10">
    <location>
        <begin position="615"/>
        <end position="1162"/>
    </location>
</feature>
<evidence type="ECO:0000313" key="11">
    <source>
        <dbReference type="EMBL" id="VUC56277.1"/>
    </source>
</evidence>
<keyword evidence="4" id="KW-0645">Protease</keyword>
<feature type="coiled-coil region" evidence="8">
    <location>
        <begin position="892"/>
        <end position="941"/>
    </location>
</feature>
<dbReference type="EMBL" id="LK023125">
    <property type="protein sequence ID" value="VUC56277.1"/>
    <property type="molecule type" value="Genomic_DNA"/>
</dbReference>
<dbReference type="Pfam" id="PF00443">
    <property type="entry name" value="UCH"/>
    <property type="match status" value="1"/>
</dbReference>
<dbReference type="AlphaFoldDB" id="A0A509AL60"/>